<proteinExistence type="predicted"/>
<dbReference type="InterPro" id="IPR025479">
    <property type="entry name" value="DUF4329"/>
</dbReference>
<feature type="domain" description="DUF4329" evidence="1">
    <location>
        <begin position="20"/>
        <end position="142"/>
    </location>
</feature>
<dbReference type="EMBL" id="JAAEDI010000007">
    <property type="protein sequence ID" value="MBR0649642.1"/>
    <property type="molecule type" value="Genomic_DNA"/>
</dbReference>
<evidence type="ECO:0000313" key="2">
    <source>
        <dbReference type="EMBL" id="MBR0649642.1"/>
    </source>
</evidence>
<dbReference type="Proteomes" id="UP000698752">
    <property type="component" value="Unassembled WGS sequence"/>
</dbReference>
<evidence type="ECO:0000259" key="1">
    <source>
        <dbReference type="Pfam" id="PF14220"/>
    </source>
</evidence>
<dbReference type="Pfam" id="PF14220">
    <property type="entry name" value="DUF4329"/>
    <property type="match status" value="1"/>
</dbReference>
<dbReference type="RefSeq" id="WP_211867755.1">
    <property type="nucleotide sequence ID" value="NZ_JAAEDI010000007.1"/>
</dbReference>
<sequence>MSDAPGQPKLTTVEGIRIEAAAYHMLSRAIGVSKTEGIEYGGVIYRNETTKQIHATGPIKGEPVTVDVGQHKINLGLGDNLKPLAWYHTHPLYELENIQFNNEPAKLEWDKFIGGDKEISDYRQIMGYVATRDGRFWRYDPPPEVQDSNYGPGSWGVVNFPRMRTGAKEVMPPSQTAW</sequence>
<accession>A0ABS5EF43</accession>
<evidence type="ECO:0000313" key="3">
    <source>
        <dbReference type="Proteomes" id="UP000698752"/>
    </source>
</evidence>
<gene>
    <name evidence="2" type="ORF">GXW78_08215</name>
</gene>
<keyword evidence="3" id="KW-1185">Reference proteome</keyword>
<reference evidence="3" key="1">
    <citation type="journal article" date="2021" name="Syst. Appl. Microbiol.">
        <title>Roseomonas hellenica sp. nov., isolated from roots of wild-growing Alkanna tinctoria.</title>
        <authorList>
            <person name="Rat A."/>
            <person name="Naranjo H.D."/>
            <person name="Lebbe L."/>
            <person name="Cnockaert M."/>
            <person name="Krigas N."/>
            <person name="Grigoriadou K."/>
            <person name="Maloupa E."/>
            <person name="Willems A."/>
        </authorList>
    </citation>
    <scope>NUCLEOTIDE SEQUENCE [LARGE SCALE GENOMIC DNA]</scope>
    <source>
        <strain evidence="3">LMG 31159</strain>
    </source>
</reference>
<comment type="caution">
    <text evidence="2">The sequence shown here is derived from an EMBL/GenBank/DDBJ whole genome shotgun (WGS) entry which is preliminary data.</text>
</comment>
<protein>
    <submittedName>
        <fullName evidence="2">DUF4329 domain-containing protein</fullName>
    </submittedName>
</protein>
<organism evidence="2 3">
    <name type="scientific">Neoroseomonas terrae</name>
    <dbReference type="NCBI Taxonomy" id="424799"/>
    <lineage>
        <taxon>Bacteria</taxon>
        <taxon>Pseudomonadati</taxon>
        <taxon>Pseudomonadota</taxon>
        <taxon>Alphaproteobacteria</taxon>
        <taxon>Acetobacterales</taxon>
        <taxon>Acetobacteraceae</taxon>
        <taxon>Neoroseomonas</taxon>
    </lineage>
</organism>
<name>A0ABS5EF43_9PROT</name>